<evidence type="ECO:0000256" key="9">
    <source>
        <dbReference type="ARBA" id="ARBA00047725"/>
    </source>
</evidence>
<sequence length="329" mass="36254">MKLLNVPVIDISSFRSGTAAQKKAVAMQVDQACRDIGFLVIDGHDISPEIIADMRKVSRAFFDLPLEEKARVARPAPDVTRGYIGMEEESVGRLRDPTATAGDLNESLMIGPVDLPPAAYAFSEAAGKHFAPNLWPASPEALRTVWSAYYREMGKLAQTLMRIFALALGLDEFYFDDKIDKHISRLRIRNYPAQASVPVPGQIRAGAHSDYGSLTILAAEDRPGGLQVCNAANEWVDVPIVPGCYIINIGDLMARWTNNTWVSTLHRVVNPPAGAGESSRRQSLVFFHNPNYDAEITCLPTCVSKDEMPRYLPITSGEYLRSAFVTTQN</sequence>
<evidence type="ECO:0000256" key="11">
    <source>
        <dbReference type="RuleBase" id="RU003682"/>
    </source>
</evidence>
<dbReference type="Pfam" id="PF14226">
    <property type="entry name" value="DIOX_N"/>
    <property type="match status" value="1"/>
</dbReference>
<dbReference type="PRINTS" id="PR00682">
    <property type="entry name" value="IPNSYNTHASE"/>
</dbReference>
<evidence type="ECO:0000256" key="6">
    <source>
        <dbReference type="ARBA" id="ARBA00022666"/>
    </source>
</evidence>
<evidence type="ECO:0000256" key="2">
    <source>
        <dbReference type="ARBA" id="ARBA00004767"/>
    </source>
</evidence>
<name>A0ABY1QTN4_9BURK</name>
<dbReference type="Gene3D" id="2.60.120.330">
    <property type="entry name" value="B-lactam Antibiotic, Isopenicillin N Synthase, Chain"/>
    <property type="match status" value="1"/>
</dbReference>
<reference evidence="13 14" key="1">
    <citation type="submission" date="2017-05" db="EMBL/GenBank/DDBJ databases">
        <authorList>
            <person name="Varghese N."/>
            <person name="Submissions S."/>
        </authorList>
    </citation>
    <scope>NUCLEOTIDE SEQUENCE [LARGE SCALE GENOMIC DNA]</scope>
    <source>
        <strain evidence="13 14">DSM 26001</strain>
    </source>
</reference>
<keyword evidence="11" id="KW-0408">Iron</keyword>
<evidence type="ECO:0000256" key="10">
    <source>
        <dbReference type="ARBA" id="ARBA00049359"/>
    </source>
</evidence>
<organism evidence="13 14">
    <name type="scientific">Noviherbaspirillum suwonense</name>
    <dbReference type="NCBI Taxonomy" id="1224511"/>
    <lineage>
        <taxon>Bacteria</taxon>
        <taxon>Pseudomonadati</taxon>
        <taxon>Pseudomonadota</taxon>
        <taxon>Betaproteobacteria</taxon>
        <taxon>Burkholderiales</taxon>
        <taxon>Oxalobacteraceae</taxon>
        <taxon>Noviherbaspirillum</taxon>
    </lineage>
</organism>
<dbReference type="Proteomes" id="UP001158049">
    <property type="component" value="Unassembled WGS sequence"/>
</dbReference>
<comment type="catalytic activity">
    <reaction evidence="10">
        <text>L-arginine + 2-oxoglutarate + O2 = guanidine + L-glutamate 5-semialdehyde + succinate + CO2</text>
        <dbReference type="Rhea" id="RHEA:31535"/>
        <dbReference type="ChEBI" id="CHEBI:15379"/>
        <dbReference type="ChEBI" id="CHEBI:16526"/>
        <dbReference type="ChEBI" id="CHEBI:16810"/>
        <dbReference type="ChEBI" id="CHEBI:30031"/>
        <dbReference type="ChEBI" id="CHEBI:30087"/>
        <dbReference type="ChEBI" id="CHEBI:32682"/>
        <dbReference type="ChEBI" id="CHEBI:58066"/>
        <dbReference type="EC" id="1.14.20.7"/>
    </reaction>
</comment>
<evidence type="ECO:0000256" key="3">
    <source>
        <dbReference type="ARBA" id="ARBA00012293"/>
    </source>
</evidence>
<comment type="pathway">
    <text evidence="2">Alkene biosynthesis; ethylene biosynthesis via 2-oxoglutarate.</text>
</comment>
<dbReference type="Pfam" id="PF03171">
    <property type="entry name" value="2OG-FeII_Oxy"/>
    <property type="match status" value="1"/>
</dbReference>
<dbReference type="RefSeq" id="WP_283445494.1">
    <property type="nucleotide sequence ID" value="NZ_FXUL01000037.1"/>
</dbReference>
<evidence type="ECO:0000256" key="7">
    <source>
        <dbReference type="ARBA" id="ARBA00031011"/>
    </source>
</evidence>
<evidence type="ECO:0000259" key="12">
    <source>
        <dbReference type="PROSITE" id="PS51471"/>
    </source>
</evidence>
<evidence type="ECO:0000256" key="5">
    <source>
        <dbReference type="ARBA" id="ARBA00019045"/>
    </source>
</evidence>
<comment type="similarity">
    <text evidence="11">Belongs to the iron/ascorbate-dependent oxidoreductase family.</text>
</comment>
<dbReference type="InterPro" id="IPR026992">
    <property type="entry name" value="DIOX_N"/>
</dbReference>
<protein>
    <recommendedName>
        <fullName evidence="5">2-oxoglutarate-dependent ethylene/succinate-forming enzyme</fullName>
        <ecNumber evidence="4">1.13.12.19</ecNumber>
        <ecNumber evidence="3">1.14.20.7</ecNumber>
    </recommendedName>
    <alternativeName>
        <fullName evidence="7">2-oxoglutarate dioxygenase (ethylene-forming)</fullName>
    </alternativeName>
    <alternativeName>
        <fullName evidence="8">2-oxoglutarate/L-arginine monooxygenase/decarboxylase (succinate-forming)</fullName>
    </alternativeName>
</protein>
<dbReference type="InterPro" id="IPR005123">
    <property type="entry name" value="Oxoglu/Fe-dep_dioxygenase_dom"/>
</dbReference>
<accession>A0ABY1QTN4</accession>
<dbReference type="EC" id="1.13.12.19" evidence="4"/>
<evidence type="ECO:0000313" key="13">
    <source>
        <dbReference type="EMBL" id="SMP80609.1"/>
    </source>
</evidence>
<evidence type="ECO:0000313" key="14">
    <source>
        <dbReference type="Proteomes" id="UP001158049"/>
    </source>
</evidence>
<keyword evidence="11" id="KW-0479">Metal-binding</keyword>
<evidence type="ECO:0000256" key="1">
    <source>
        <dbReference type="ARBA" id="ARBA00001954"/>
    </source>
</evidence>
<keyword evidence="6" id="KW-0266">Ethylene biosynthesis</keyword>
<proteinExistence type="inferred from homology"/>
<dbReference type="PANTHER" id="PTHR47990">
    <property type="entry name" value="2-OXOGLUTARATE (2OG) AND FE(II)-DEPENDENT OXYGENASE SUPERFAMILY PROTEIN-RELATED"/>
    <property type="match status" value="1"/>
</dbReference>
<keyword evidence="14" id="KW-1185">Reference proteome</keyword>
<feature type="domain" description="Fe2OG dioxygenase" evidence="12">
    <location>
        <begin position="182"/>
        <end position="290"/>
    </location>
</feature>
<dbReference type="InterPro" id="IPR050231">
    <property type="entry name" value="Iron_ascorbate_oxido_reductase"/>
</dbReference>
<dbReference type="PROSITE" id="PS51471">
    <property type="entry name" value="FE2OG_OXY"/>
    <property type="match status" value="1"/>
</dbReference>
<dbReference type="EMBL" id="FXUL01000037">
    <property type="protein sequence ID" value="SMP80609.1"/>
    <property type="molecule type" value="Genomic_DNA"/>
</dbReference>
<comment type="caution">
    <text evidence="13">The sequence shown here is derived from an EMBL/GenBank/DDBJ whole genome shotgun (WGS) entry which is preliminary data.</text>
</comment>
<gene>
    <name evidence="13" type="ORF">SAMN06295970_1373</name>
</gene>
<dbReference type="InterPro" id="IPR044861">
    <property type="entry name" value="IPNS-like_FE2OG_OXY"/>
</dbReference>
<comment type="catalytic activity">
    <reaction evidence="9">
        <text>2-oxoglutarate + O2 + 2 H(+) = ethene + 3 CO2 + H2O</text>
        <dbReference type="Rhea" id="RHEA:31523"/>
        <dbReference type="ChEBI" id="CHEBI:15377"/>
        <dbReference type="ChEBI" id="CHEBI:15378"/>
        <dbReference type="ChEBI" id="CHEBI:15379"/>
        <dbReference type="ChEBI" id="CHEBI:16526"/>
        <dbReference type="ChEBI" id="CHEBI:16810"/>
        <dbReference type="ChEBI" id="CHEBI:18153"/>
        <dbReference type="EC" id="1.13.12.19"/>
    </reaction>
</comment>
<evidence type="ECO:0000256" key="4">
    <source>
        <dbReference type="ARBA" id="ARBA00012531"/>
    </source>
</evidence>
<dbReference type="SUPFAM" id="SSF51197">
    <property type="entry name" value="Clavaminate synthase-like"/>
    <property type="match status" value="1"/>
</dbReference>
<dbReference type="InterPro" id="IPR027443">
    <property type="entry name" value="IPNS-like_sf"/>
</dbReference>
<evidence type="ECO:0000256" key="8">
    <source>
        <dbReference type="ARBA" id="ARBA00031282"/>
    </source>
</evidence>
<keyword evidence="11" id="KW-0560">Oxidoreductase</keyword>
<comment type="cofactor">
    <cofactor evidence="1">
        <name>Fe(2+)</name>
        <dbReference type="ChEBI" id="CHEBI:29033"/>
    </cofactor>
</comment>
<dbReference type="EC" id="1.14.20.7" evidence="3"/>